<protein>
    <recommendedName>
        <fullName evidence="6">Aspartyl/glutamyl-tRNA(Asn/Gln) amidotransferase subunit C</fullName>
        <shortName evidence="6">Asp/Glu-ADT subunit C</shortName>
        <ecNumber evidence="6">6.3.5.-</ecNumber>
    </recommendedName>
</protein>
<evidence type="ECO:0000256" key="2">
    <source>
        <dbReference type="ARBA" id="ARBA00011123"/>
    </source>
</evidence>
<reference evidence="7 8" key="1">
    <citation type="submission" date="2012-09" db="EMBL/GenBank/DDBJ databases">
        <title>The Genome Sequence of Alloiococcus otitis ATCC 51267.</title>
        <authorList>
            <consortium name="The Broad Institute Genome Sequencing Platform"/>
            <person name="Earl A."/>
            <person name="Ward D."/>
            <person name="Feldgarden M."/>
            <person name="Gevers D."/>
            <person name="Huys G."/>
            <person name="Walker B."/>
            <person name="Young S.K."/>
            <person name="Zeng Q."/>
            <person name="Gargeya S."/>
            <person name="Fitzgerald M."/>
            <person name="Haas B."/>
            <person name="Abouelleil A."/>
            <person name="Alvarado L."/>
            <person name="Arachchi H.M."/>
            <person name="Berlin A.M."/>
            <person name="Chapman S.B."/>
            <person name="Goldberg J."/>
            <person name="Griggs A."/>
            <person name="Gujja S."/>
            <person name="Hansen M."/>
            <person name="Howarth C."/>
            <person name="Imamovic A."/>
            <person name="Larimer J."/>
            <person name="McCowen C."/>
            <person name="Montmayeur A."/>
            <person name="Murphy C."/>
            <person name="Neiman D."/>
            <person name="Pearson M."/>
            <person name="Priest M."/>
            <person name="Roberts A."/>
            <person name="Saif S."/>
            <person name="Shea T."/>
            <person name="Sisk P."/>
            <person name="Sykes S."/>
            <person name="Wortman J."/>
            <person name="Nusbaum C."/>
            <person name="Birren B."/>
        </authorList>
    </citation>
    <scope>NUCLEOTIDE SEQUENCE [LARGE SCALE GENOMIC DNA]</scope>
    <source>
        <strain evidence="7 8">ATCC 51267</strain>
    </source>
</reference>
<evidence type="ECO:0000256" key="1">
    <source>
        <dbReference type="ARBA" id="ARBA00010757"/>
    </source>
</evidence>
<name>K9E9W3_9LACT</name>
<dbReference type="GO" id="GO:0005524">
    <property type="term" value="F:ATP binding"/>
    <property type="evidence" value="ECO:0007669"/>
    <property type="project" value="UniProtKB-KW"/>
</dbReference>
<dbReference type="Pfam" id="PF02686">
    <property type="entry name" value="GatC"/>
    <property type="match status" value="1"/>
</dbReference>
<comment type="function">
    <text evidence="3 6">Allows the formation of correctly charged Asn-tRNA(Asn) or Gln-tRNA(Gln) through the transamidation of misacylated Asp-tRNA(Asn) or Glu-tRNA(Gln) in organisms which lack either or both of asparaginyl-tRNA or glutaminyl-tRNA synthetases. The reaction takes place in the presence of glutamine and ATP through an activated phospho-Asp-tRNA(Asn) or phospho-Glu-tRNA(Gln).</text>
</comment>
<dbReference type="GO" id="GO:0006412">
    <property type="term" value="P:translation"/>
    <property type="evidence" value="ECO:0007669"/>
    <property type="project" value="UniProtKB-UniRule"/>
</dbReference>
<comment type="subunit">
    <text evidence="2 6">Heterotrimer of A, B and C subunits.</text>
</comment>
<proteinExistence type="inferred from homology"/>
<evidence type="ECO:0000256" key="5">
    <source>
        <dbReference type="ARBA" id="ARBA00047913"/>
    </source>
</evidence>
<dbReference type="EMBL" id="AGXA01000020">
    <property type="protein sequence ID" value="EKU93478.1"/>
    <property type="molecule type" value="Genomic_DNA"/>
</dbReference>
<dbReference type="GO" id="GO:0006450">
    <property type="term" value="P:regulation of translational fidelity"/>
    <property type="evidence" value="ECO:0007669"/>
    <property type="project" value="InterPro"/>
</dbReference>
<sequence>MAIDRSALFQSLALAKLEYDDSKEEEMLKEMQKIIDFVESLDKVDVSGVKATYNGNDLTTVLREDKPVKSDVPEQLLENAPDRKDNFIQVPLLVDRQGGKA</sequence>
<dbReference type="SUPFAM" id="SSF141000">
    <property type="entry name" value="Glu-tRNAGln amidotransferase C subunit"/>
    <property type="match status" value="1"/>
</dbReference>
<dbReference type="GO" id="GO:0016740">
    <property type="term" value="F:transferase activity"/>
    <property type="evidence" value="ECO:0007669"/>
    <property type="project" value="UniProtKB-KW"/>
</dbReference>
<keyword evidence="6" id="KW-0648">Protein biosynthesis</keyword>
<comment type="similarity">
    <text evidence="1 6">Belongs to the GatC family.</text>
</comment>
<evidence type="ECO:0000256" key="3">
    <source>
        <dbReference type="ARBA" id="ARBA00024799"/>
    </source>
</evidence>
<gene>
    <name evidence="6" type="primary">gatC</name>
    <name evidence="7" type="ORF">HMPREF9698_01010</name>
</gene>
<dbReference type="GO" id="GO:0050567">
    <property type="term" value="F:glutaminyl-tRNA synthase (glutamine-hydrolyzing) activity"/>
    <property type="evidence" value="ECO:0007669"/>
    <property type="project" value="UniProtKB-UniRule"/>
</dbReference>
<dbReference type="Gene3D" id="1.10.20.60">
    <property type="entry name" value="Glu-tRNAGln amidotransferase C subunit, N-terminal domain"/>
    <property type="match status" value="1"/>
</dbReference>
<dbReference type="RefSeq" id="WP_003778027.1">
    <property type="nucleotide sequence ID" value="NZ_JH992959.1"/>
</dbReference>
<dbReference type="InterPro" id="IPR036113">
    <property type="entry name" value="Asp/Glu-ADT_sf_sub_c"/>
</dbReference>
<dbReference type="InterPro" id="IPR003837">
    <property type="entry name" value="GatC"/>
</dbReference>
<dbReference type="NCBIfam" id="TIGR00135">
    <property type="entry name" value="gatC"/>
    <property type="match status" value="1"/>
</dbReference>
<keyword evidence="6" id="KW-0547">Nucleotide-binding</keyword>
<dbReference type="EC" id="6.3.5.-" evidence="6"/>
<dbReference type="PANTHER" id="PTHR15004:SF0">
    <property type="entry name" value="GLUTAMYL-TRNA(GLN) AMIDOTRANSFERASE SUBUNIT C, MITOCHONDRIAL"/>
    <property type="match status" value="1"/>
</dbReference>
<evidence type="ECO:0000313" key="8">
    <source>
        <dbReference type="Proteomes" id="UP000009875"/>
    </source>
</evidence>
<comment type="catalytic activity">
    <reaction evidence="4 6">
        <text>L-aspartyl-tRNA(Asn) + L-glutamine + ATP + H2O = L-asparaginyl-tRNA(Asn) + L-glutamate + ADP + phosphate + 2 H(+)</text>
        <dbReference type="Rhea" id="RHEA:14513"/>
        <dbReference type="Rhea" id="RHEA-COMP:9674"/>
        <dbReference type="Rhea" id="RHEA-COMP:9677"/>
        <dbReference type="ChEBI" id="CHEBI:15377"/>
        <dbReference type="ChEBI" id="CHEBI:15378"/>
        <dbReference type="ChEBI" id="CHEBI:29985"/>
        <dbReference type="ChEBI" id="CHEBI:30616"/>
        <dbReference type="ChEBI" id="CHEBI:43474"/>
        <dbReference type="ChEBI" id="CHEBI:58359"/>
        <dbReference type="ChEBI" id="CHEBI:78515"/>
        <dbReference type="ChEBI" id="CHEBI:78516"/>
        <dbReference type="ChEBI" id="CHEBI:456216"/>
    </reaction>
</comment>
<dbReference type="PANTHER" id="PTHR15004">
    <property type="entry name" value="GLUTAMYL-TRNA(GLN) AMIDOTRANSFERASE SUBUNIT C, MITOCHONDRIAL"/>
    <property type="match status" value="1"/>
</dbReference>
<dbReference type="AlphaFoldDB" id="K9E9W3"/>
<dbReference type="GO" id="GO:0050566">
    <property type="term" value="F:asparaginyl-tRNA synthase (glutamine-hydrolyzing) activity"/>
    <property type="evidence" value="ECO:0007669"/>
    <property type="project" value="RHEA"/>
</dbReference>
<dbReference type="Proteomes" id="UP000009875">
    <property type="component" value="Unassembled WGS sequence"/>
</dbReference>
<accession>K9E9W3</accession>
<organism evidence="7 8">
    <name type="scientific">Alloiococcus otitis ATCC 51267</name>
    <dbReference type="NCBI Taxonomy" id="883081"/>
    <lineage>
        <taxon>Bacteria</taxon>
        <taxon>Bacillati</taxon>
        <taxon>Bacillota</taxon>
        <taxon>Bacilli</taxon>
        <taxon>Lactobacillales</taxon>
        <taxon>Carnobacteriaceae</taxon>
        <taxon>Alloiococcus</taxon>
    </lineage>
</organism>
<dbReference type="STRING" id="883081.HMPREF9698_01010"/>
<dbReference type="HOGENOM" id="CLU_105899_1_2_9"/>
<dbReference type="eggNOG" id="COG0721">
    <property type="taxonomic scope" value="Bacteria"/>
</dbReference>
<keyword evidence="6" id="KW-0067">ATP-binding</keyword>
<comment type="catalytic activity">
    <reaction evidence="5 6">
        <text>L-glutamyl-tRNA(Gln) + L-glutamine + ATP + H2O = L-glutaminyl-tRNA(Gln) + L-glutamate + ADP + phosphate + H(+)</text>
        <dbReference type="Rhea" id="RHEA:17521"/>
        <dbReference type="Rhea" id="RHEA-COMP:9681"/>
        <dbReference type="Rhea" id="RHEA-COMP:9684"/>
        <dbReference type="ChEBI" id="CHEBI:15377"/>
        <dbReference type="ChEBI" id="CHEBI:15378"/>
        <dbReference type="ChEBI" id="CHEBI:29985"/>
        <dbReference type="ChEBI" id="CHEBI:30616"/>
        <dbReference type="ChEBI" id="CHEBI:43474"/>
        <dbReference type="ChEBI" id="CHEBI:58359"/>
        <dbReference type="ChEBI" id="CHEBI:78520"/>
        <dbReference type="ChEBI" id="CHEBI:78521"/>
        <dbReference type="ChEBI" id="CHEBI:456216"/>
    </reaction>
</comment>
<dbReference type="OrthoDB" id="9813938at2"/>
<keyword evidence="7" id="KW-0808">Transferase</keyword>
<evidence type="ECO:0000256" key="6">
    <source>
        <dbReference type="HAMAP-Rule" id="MF_00122"/>
    </source>
</evidence>
<evidence type="ECO:0000256" key="4">
    <source>
        <dbReference type="ARBA" id="ARBA00047380"/>
    </source>
</evidence>
<keyword evidence="6" id="KW-0436">Ligase</keyword>
<keyword evidence="8" id="KW-1185">Reference proteome</keyword>
<dbReference type="HAMAP" id="MF_00122">
    <property type="entry name" value="GatC"/>
    <property type="match status" value="1"/>
</dbReference>
<evidence type="ECO:0000313" key="7">
    <source>
        <dbReference type="EMBL" id="EKU93478.1"/>
    </source>
</evidence>
<dbReference type="GO" id="GO:0070681">
    <property type="term" value="P:glutaminyl-tRNAGln biosynthesis via transamidation"/>
    <property type="evidence" value="ECO:0007669"/>
    <property type="project" value="TreeGrafter"/>
</dbReference>
<comment type="caution">
    <text evidence="7">The sequence shown here is derived from an EMBL/GenBank/DDBJ whole genome shotgun (WGS) entry which is preliminary data.</text>
</comment>